<evidence type="ECO:0000256" key="7">
    <source>
        <dbReference type="ARBA" id="ARBA00023136"/>
    </source>
</evidence>
<comment type="subcellular location">
    <subcellularLocation>
        <location evidence="1">Cell membrane</location>
        <topology evidence="1">Multi-pass membrane protein</topology>
    </subcellularLocation>
</comment>
<dbReference type="GO" id="GO:0005886">
    <property type="term" value="C:plasma membrane"/>
    <property type="evidence" value="ECO:0007669"/>
    <property type="project" value="UniProtKB-SubCell"/>
</dbReference>
<dbReference type="InterPro" id="IPR002549">
    <property type="entry name" value="AI-2E-like"/>
</dbReference>
<dbReference type="Pfam" id="PF01594">
    <property type="entry name" value="AI-2E_transport"/>
    <property type="match status" value="1"/>
</dbReference>
<dbReference type="AlphaFoldDB" id="A0A851GJA7"/>
<feature type="transmembrane region" description="Helical" evidence="8">
    <location>
        <begin position="265"/>
        <end position="282"/>
    </location>
</feature>
<evidence type="ECO:0000313" key="10">
    <source>
        <dbReference type="Proteomes" id="UP000557872"/>
    </source>
</evidence>
<keyword evidence="5 8" id="KW-0812">Transmembrane</keyword>
<protein>
    <submittedName>
        <fullName evidence="9">AI-2E family transporter</fullName>
    </submittedName>
</protein>
<keyword evidence="4" id="KW-1003">Cell membrane</keyword>
<dbReference type="PROSITE" id="PS51257">
    <property type="entry name" value="PROKAR_LIPOPROTEIN"/>
    <property type="match status" value="1"/>
</dbReference>
<keyword evidence="6 8" id="KW-1133">Transmembrane helix</keyword>
<evidence type="ECO:0000256" key="4">
    <source>
        <dbReference type="ARBA" id="ARBA00022475"/>
    </source>
</evidence>
<feature type="transmembrane region" description="Helical" evidence="8">
    <location>
        <begin position="288"/>
        <end position="321"/>
    </location>
</feature>
<feature type="transmembrane region" description="Helical" evidence="8">
    <location>
        <begin position="333"/>
        <end position="351"/>
    </location>
</feature>
<feature type="transmembrane region" description="Helical" evidence="8">
    <location>
        <begin position="47"/>
        <end position="66"/>
    </location>
</feature>
<feature type="transmembrane region" description="Helical" evidence="8">
    <location>
        <begin position="12"/>
        <end position="35"/>
    </location>
</feature>
<reference evidence="9 10" key="1">
    <citation type="submission" date="2020-07" db="EMBL/GenBank/DDBJ databases">
        <title>Roseicoccus Jingziensis gen. nov., sp. nov., isolated from coastal seawater.</title>
        <authorList>
            <person name="Feng X."/>
        </authorList>
    </citation>
    <scope>NUCLEOTIDE SEQUENCE [LARGE SCALE GENOMIC DNA]</scope>
    <source>
        <strain evidence="9 10">N1E253</strain>
    </source>
</reference>
<feature type="transmembrane region" description="Helical" evidence="8">
    <location>
        <begin position="200"/>
        <end position="221"/>
    </location>
</feature>
<feature type="transmembrane region" description="Helical" evidence="8">
    <location>
        <begin position="78"/>
        <end position="97"/>
    </location>
</feature>
<keyword evidence="10" id="KW-1185">Reference proteome</keyword>
<keyword evidence="7 8" id="KW-0472">Membrane</keyword>
<proteinExistence type="inferred from homology"/>
<evidence type="ECO:0000256" key="5">
    <source>
        <dbReference type="ARBA" id="ARBA00022692"/>
    </source>
</evidence>
<evidence type="ECO:0000256" key="1">
    <source>
        <dbReference type="ARBA" id="ARBA00004651"/>
    </source>
</evidence>
<evidence type="ECO:0000256" key="3">
    <source>
        <dbReference type="ARBA" id="ARBA00022448"/>
    </source>
</evidence>
<accession>A0A851GJA7</accession>
<comment type="caution">
    <text evidence="9">The sequence shown here is derived from an EMBL/GenBank/DDBJ whole genome shotgun (WGS) entry which is preliminary data.</text>
</comment>
<feature type="transmembrane region" description="Helical" evidence="8">
    <location>
        <begin position="371"/>
        <end position="402"/>
    </location>
</feature>
<comment type="similarity">
    <text evidence="2">Belongs to the autoinducer-2 exporter (AI-2E) (TC 2.A.86) family.</text>
</comment>
<name>A0A851GJA7_9BACT</name>
<keyword evidence="3" id="KW-0813">Transport</keyword>
<dbReference type="Proteomes" id="UP000557872">
    <property type="component" value="Unassembled WGS sequence"/>
</dbReference>
<dbReference type="EMBL" id="JACBAZ010000001">
    <property type="protein sequence ID" value="NWK54284.1"/>
    <property type="molecule type" value="Genomic_DNA"/>
</dbReference>
<evidence type="ECO:0000256" key="2">
    <source>
        <dbReference type="ARBA" id="ARBA00009773"/>
    </source>
</evidence>
<dbReference type="RefSeq" id="WP_178930821.1">
    <property type="nucleotide sequence ID" value="NZ_JACBAZ010000001.1"/>
</dbReference>
<evidence type="ECO:0000256" key="8">
    <source>
        <dbReference type="SAM" id="Phobius"/>
    </source>
</evidence>
<gene>
    <name evidence="9" type="ORF">HW115_01580</name>
</gene>
<dbReference type="PANTHER" id="PTHR21716:SF53">
    <property type="entry name" value="PERMEASE PERM-RELATED"/>
    <property type="match status" value="1"/>
</dbReference>
<dbReference type="PANTHER" id="PTHR21716">
    <property type="entry name" value="TRANSMEMBRANE PROTEIN"/>
    <property type="match status" value="1"/>
</dbReference>
<evidence type="ECO:0000313" key="9">
    <source>
        <dbReference type="EMBL" id="NWK54284.1"/>
    </source>
</evidence>
<organism evidence="9 10">
    <name type="scientific">Oceaniferula marina</name>
    <dbReference type="NCBI Taxonomy" id="2748318"/>
    <lineage>
        <taxon>Bacteria</taxon>
        <taxon>Pseudomonadati</taxon>
        <taxon>Verrucomicrobiota</taxon>
        <taxon>Verrucomicrobiia</taxon>
        <taxon>Verrucomicrobiales</taxon>
        <taxon>Verrucomicrobiaceae</taxon>
        <taxon>Oceaniferula</taxon>
    </lineage>
</organism>
<evidence type="ECO:0000256" key="6">
    <source>
        <dbReference type="ARBA" id="ARBA00022989"/>
    </source>
</evidence>
<sequence>MPKYPSDFQRKTLWNALTGLAILVIGLLLSCLIWITGKVFGVLQPVLVPLVVAGIVAYLLDPLVSWFQKKGLSRLKSVIVVFASFLILIGVMAWLVVPPIVSQVSNEQKRNELIENTGAALVKIKEVPWVHHWLEKAETQKAQNALDQANGENPPAEPEASAELQSDHGVPFMETRMAALLPDNIVATSAGWVKGGTSKVLGFLGLVLGFAMMPIYLYYFLKESSGIKAHWHEYVPLKASHFKTEVVDTLSEINGYLISFFRGQLLVAVIDGMLVGIALWLFGLPYGLVIGLFMAFVGVIPYIGNILCLIPACIIAYVHFGQESNQFFLGHNPWIYVASVCAIFFIVQQINSLVTAPKIVGDSVGLHPMTVIFSMLFWSILLGGFIGALLAVPLTAAVKVLFRRYIWERRIQESPLGGTPQKPDDAEEVSA</sequence>